<dbReference type="AlphaFoldDB" id="X1T7Z6"/>
<dbReference type="GO" id="GO:0006260">
    <property type="term" value="P:DNA replication"/>
    <property type="evidence" value="ECO:0007669"/>
    <property type="project" value="UniProtKB-KW"/>
</dbReference>
<dbReference type="InterPro" id="IPR043502">
    <property type="entry name" value="DNA/RNA_pol_sf"/>
</dbReference>
<keyword evidence="4" id="KW-0548">Nucleotidyltransferase</keyword>
<dbReference type="InterPro" id="IPR004868">
    <property type="entry name" value="DNA-dir_DNA_pol_B_mt/vir"/>
</dbReference>
<organism evidence="10">
    <name type="scientific">marine sediment metagenome</name>
    <dbReference type="NCBI Taxonomy" id="412755"/>
    <lineage>
        <taxon>unclassified sequences</taxon>
        <taxon>metagenomes</taxon>
        <taxon>ecological metagenomes</taxon>
    </lineage>
</organism>
<dbReference type="InterPro" id="IPR023211">
    <property type="entry name" value="DNA_pol_palm_dom_sf"/>
</dbReference>
<evidence type="ECO:0000259" key="9">
    <source>
        <dbReference type="Pfam" id="PF03175"/>
    </source>
</evidence>
<dbReference type="EMBL" id="BARW01021321">
    <property type="protein sequence ID" value="GAJ01414.1"/>
    <property type="molecule type" value="Genomic_DNA"/>
</dbReference>
<reference evidence="10" key="1">
    <citation type="journal article" date="2014" name="Front. Microbiol.">
        <title>High frequency of phylogenetically diverse reductive dehalogenase-homologous genes in deep subseafloor sedimentary metagenomes.</title>
        <authorList>
            <person name="Kawai M."/>
            <person name="Futagami T."/>
            <person name="Toyoda A."/>
            <person name="Takaki Y."/>
            <person name="Nishi S."/>
            <person name="Hori S."/>
            <person name="Arai W."/>
            <person name="Tsubouchi T."/>
            <person name="Morono Y."/>
            <person name="Uchiyama I."/>
            <person name="Ito T."/>
            <person name="Fujiyama A."/>
            <person name="Inagaki F."/>
            <person name="Takami H."/>
        </authorList>
    </citation>
    <scope>NUCLEOTIDE SEQUENCE</scope>
    <source>
        <strain evidence="10">Expedition CK06-06</strain>
    </source>
</reference>
<name>X1T7Z6_9ZZZZ</name>
<dbReference type="GO" id="GO:0003887">
    <property type="term" value="F:DNA-directed DNA polymerase activity"/>
    <property type="evidence" value="ECO:0007669"/>
    <property type="project" value="UniProtKB-KW"/>
</dbReference>
<keyword evidence="3" id="KW-0808">Transferase</keyword>
<keyword evidence="5" id="KW-0235">DNA replication</keyword>
<dbReference type="EC" id="2.7.7.7" evidence="2"/>
<comment type="similarity">
    <text evidence="1">Belongs to the DNA polymerase type-B family.</text>
</comment>
<comment type="catalytic activity">
    <reaction evidence="8">
        <text>DNA(n) + a 2'-deoxyribonucleoside 5'-triphosphate = DNA(n+1) + diphosphate</text>
        <dbReference type="Rhea" id="RHEA:22508"/>
        <dbReference type="Rhea" id="RHEA-COMP:17339"/>
        <dbReference type="Rhea" id="RHEA-COMP:17340"/>
        <dbReference type="ChEBI" id="CHEBI:33019"/>
        <dbReference type="ChEBI" id="CHEBI:61560"/>
        <dbReference type="ChEBI" id="CHEBI:173112"/>
        <dbReference type="EC" id="2.7.7.7"/>
    </reaction>
</comment>
<dbReference type="GO" id="GO:0003677">
    <property type="term" value="F:DNA binding"/>
    <property type="evidence" value="ECO:0007669"/>
    <property type="project" value="UniProtKB-KW"/>
</dbReference>
<dbReference type="GO" id="GO:0000166">
    <property type="term" value="F:nucleotide binding"/>
    <property type="evidence" value="ECO:0007669"/>
    <property type="project" value="InterPro"/>
</dbReference>
<protein>
    <recommendedName>
        <fullName evidence="2">DNA-directed DNA polymerase</fullName>
        <ecNumber evidence="2">2.7.7.7</ecNumber>
    </recommendedName>
</protein>
<dbReference type="SUPFAM" id="SSF56672">
    <property type="entry name" value="DNA/RNA polymerases"/>
    <property type="match status" value="1"/>
</dbReference>
<evidence type="ECO:0000256" key="6">
    <source>
        <dbReference type="ARBA" id="ARBA00022932"/>
    </source>
</evidence>
<evidence type="ECO:0000256" key="3">
    <source>
        <dbReference type="ARBA" id="ARBA00022679"/>
    </source>
</evidence>
<evidence type="ECO:0000256" key="5">
    <source>
        <dbReference type="ARBA" id="ARBA00022705"/>
    </source>
</evidence>
<accession>X1T7Z6</accession>
<gene>
    <name evidence="10" type="ORF">S12H4_35837</name>
</gene>
<evidence type="ECO:0000256" key="8">
    <source>
        <dbReference type="ARBA" id="ARBA00049244"/>
    </source>
</evidence>
<evidence type="ECO:0000256" key="2">
    <source>
        <dbReference type="ARBA" id="ARBA00012417"/>
    </source>
</evidence>
<dbReference type="Gene3D" id="3.90.1600.10">
    <property type="entry name" value="Palm domain of DNA polymerase"/>
    <property type="match status" value="1"/>
</dbReference>
<comment type="caution">
    <text evidence="10">The sequence shown here is derived from an EMBL/GenBank/DDBJ whole genome shotgun (WGS) entry which is preliminary data.</text>
</comment>
<feature type="domain" description="DNA-directed DNA polymerase family B mitochondria/virus" evidence="9">
    <location>
        <begin position="43"/>
        <end position="269"/>
    </location>
</feature>
<evidence type="ECO:0000256" key="4">
    <source>
        <dbReference type="ARBA" id="ARBA00022695"/>
    </source>
</evidence>
<evidence type="ECO:0000256" key="1">
    <source>
        <dbReference type="ARBA" id="ARBA00005755"/>
    </source>
</evidence>
<feature type="non-terminal residue" evidence="10">
    <location>
        <position position="1"/>
    </location>
</feature>
<keyword evidence="6" id="KW-0239">DNA-directed DNA polymerase</keyword>
<evidence type="ECO:0000256" key="7">
    <source>
        <dbReference type="ARBA" id="ARBA00023125"/>
    </source>
</evidence>
<dbReference type="Pfam" id="PF03175">
    <property type="entry name" value="DNA_pol_B_2"/>
    <property type="match status" value="1"/>
</dbReference>
<sequence>VRKKGSTLVLLDSMNWFVESLAKTGERIGILKMAIDFDTCTRAELSDYCRNDVLIELENFKLFIKFLEDRQVARLCYTRGSTAMSAFLLRHYTTKIYIHNNAQAIRLERDSYKGGRVECFYLGHLNTEKHYVLDVNSLYPTVMRNNRYPVKYLHIKHNVTLKAFARILKRKSIVAKVLIETDEPVYGVRRDRLVFPTGRFWTSLCTPELKYAVKAGHLRKVETMVTYEQENIFESYVDKFYRLRLDFRSSGVAEYEELCKKMLNSLYGK</sequence>
<keyword evidence="7" id="KW-0238">DNA-binding</keyword>
<dbReference type="Gene3D" id="1.10.287.690">
    <property type="entry name" value="Helix hairpin bin"/>
    <property type="match status" value="1"/>
</dbReference>
<feature type="non-terminal residue" evidence="10">
    <location>
        <position position="269"/>
    </location>
</feature>
<proteinExistence type="inferred from homology"/>
<evidence type="ECO:0000313" key="10">
    <source>
        <dbReference type="EMBL" id="GAJ01414.1"/>
    </source>
</evidence>